<keyword evidence="2" id="KW-0677">Repeat</keyword>
<dbReference type="InterPro" id="IPR002048">
    <property type="entry name" value="EF_hand_dom"/>
</dbReference>
<feature type="domain" description="EF-hand" evidence="4">
    <location>
        <begin position="58"/>
        <end position="85"/>
    </location>
</feature>
<dbReference type="PROSITE" id="PS00018">
    <property type="entry name" value="EF_HAND_1"/>
    <property type="match status" value="2"/>
</dbReference>
<sequence length="158" mass="18367">MSSKPKVKRIHSIKEQDLPKLQKKFEKYDKDHNGYLDREEISRFMGDMVQDDSLPGLAIQIFDTNGDGKISFQEFGEFYSALKQVPQDSFILYRMLFDALDKGDKGYLNQEEMRRFFPYVIQPGQTIDEIITSFQKNGLLEGNGTKLTKDSIEQFFNS</sequence>
<evidence type="ECO:0000259" key="4">
    <source>
        <dbReference type="PROSITE" id="PS50222"/>
    </source>
</evidence>
<dbReference type="Pfam" id="PF13499">
    <property type="entry name" value="EF-hand_7"/>
    <property type="match status" value="1"/>
</dbReference>
<dbReference type="PROSITE" id="PS50222">
    <property type="entry name" value="EF_HAND_2"/>
    <property type="match status" value="2"/>
</dbReference>
<dbReference type="PANTHER" id="PTHR45942">
    <property type="entry name" value="PROTEIN PHOSPATASE 3 REGULATORY SUBUNIT B ALPHA ISOFORM TYPE 1"/>
    <property type="match status" value="1"/>
</dbReference>
<accession>A0ABR2LBU8</accession>
<dbReference type="Proteomes" id="UP001470230">
    <property type="component" value="Unassembled WGS sequence"/>
</dbReference>
<evidence type="ECO:0000256" key="2">
    <source>
        <dbReference type="ARBA" id="ARBA00022737"/>
    </source>
</evidence>
<gene>
    <name evidence="5" type="ORF">M9Y10_002843</name>
</gene>
<dbReference type="Gene3D" id="1.10.238.10">
    <property type="entry name" value="EF-hand"/>
    <property type="match status" value="1"/>
</dbReference>
<protein>
    <submittedName>
        <fullName evidence="5">Calbindin</fullName>
    </submittedName>
</protein>
<dbReference type="SMART" id="SM00054">
    <property type="entry name" value="EFh"/>
    <property type="match status" value="3"/>
</dbReference>
<dbReference type="CDD" id="cd00051">
    <property type="entry name" value="EFh"/>
    <property type="match status" value="1"/>
</dbReference>
<dbReference type="InterPro" id="IPR018247">
    <property type="entry name" value="EF_Hand_1_Ca_BS"/>
</dbReference>
<keyword evidence="6" id="KW-1185">Reference proteome</keyword>
<keyword evidence="3" id="KW-0106">Calcium</keyword>
<evidence type="ECO:0000313" key="6">
    <source>
        <dbReference type="Proteomes" id="UP001470230"/>
    </source>
</evidence>
<evidence type="ECO:0000256" key="3">
    <source>
        <dbReference type="ARBA" id="ARBA00022837"/>
    </source>
</evidence>
<dbReference type="SUPFAM" id="SSF47473">
    <property type="entry name" value="EF-hand"/>
    <property type="match status" value="1"/>
</dbReference>
<dbReference type="EMBL" id="JAPFFF010000001">
    <property type="protein sequence ID" value="KAK8900516.1"/>
    <property type="molecule type" value="Genomic_DNA"/>
</dbReference>
<name>A0ABR2LBU8_9EUKA</name>
<evidence type="ECO:0000313" key="5">
    <source>
        <dbReference type="EMBL" id="KAK8900516.1"/>
    </source>
</evidence>
<organism evidence="5 6">
    <name type="scientific">Tritrichomonas musculus</name>
    <dbReference type="NCBI Taxonomy" id="1915356"/>
    <lineage>
        <taxon>Eukaryota</taxon>
        <taxon>Metamonada</taxon>
        <taxon>Parabasalia</taxon>
        <taxon>Tritrichomonadida</taxon>
        <taxon>Tritrichomonadidae</taxon>
        <taxon>Tritrichomonas</taxon>
    </lineage>
</organism>
<dbReference type="InterPro" id="IPR011992">
    <property type="entry name" value="EF-hand-dom_pair"/>
</dbReference>
<comment type="caution">
    <text evidence="5">The sequence shown here is derived from an EMBL/GenBank/DDBJ whole genome shotgun (WGS) entry which is preliminary data.</text>
</comment>
<reference evidence="5 6" key="1">
    <citation type="submission" date="2024-04" db="EMBL/GenBank/DDBJ databases">
        <title>Tritrichomonas musculus Genome.</title>
        <authorList>
            <person name="Alves-Ferreira E."/>
            <person name="Grigg M."/>
            <person name="Lorenzi H."/>
            <person name="Galac M."/>
        </authorList>
    </citation>
    <scope>NUCLEOTIDE SEQUENCE [LARGE SCALE GENOMIC DNA]</scope>
    <source>
        <strain evidence="5 6">EAF2021</strain>
    </source>
</reference>
<evidence type="ECO:0000256" key="1">
    <source>
        <dbReference type="ARBA" id="ARBA00022723"/>
    </source>
</evidence>
<proteinExistence type="predicted"/>
<feature type="domain" description="EF-hand" evidence="4">
    <location>
        <begin position="16"/>
        <end position="51"/>
    </location>
</feature>
<keyword evidence="1" id="KW-0479">Metal-binding</keyword>